<organism evidence="2 3">
    <name type="scientific">Ceratodon purpureus</name>
    <name type="common">Fire moss</name>
    <name type="synonym">Dicranum purpureum</name>
    <dbReference type="NCBI Taxonomy" id="3225"/>
    <lineage>
        <taxon>Eukaryota</taxon>
        <taxon>Viridiplantae</taxon>
        <taxon>Streptophyta</taxon>
        <taxon>Embryophyta</taxon>
        <taxon>Bryophyta</taxon>
        <taxon>Bryophytina</taxon>
        <taxon>Bryopsida</taxon>
        <taxon>Dicranidae</taxon>
        <taxon>Pseudoditrichales</taxon>
        <taxon>Ditrichaceae</taxon>
        <taxon>Ceratodon</taxon>
    </lineage>
</organism>
<evidence type="ECO:0000313" key="3">
    <source>
        <dbReference type="Proteomes" id="UP000822688"/>
    </source>
</evidence>
<evidence type="ECO:0000313" key="2">
    <source>
        <dbReference type="EMBL" id="KAG0582806.1"/>
    </source>
</evidence>
<reference evidence="2" key="1">
    <citation type="submission" date="2020-06" db="EMBL/GenBank/DDBJ databases">
        <title>WGS assembly of Ceratodon purpureus strain R40.</title>
        <authorList>
            <person name="Carey S.B."/>
            <person name="Jenkins J."/>
            <person name="Shu S."/>
            <person name="Lovell J.T."/>
            <person name="Sreedasyam A."/>
            <person name="Maumus F."/>
            <person name="Tiley G.P."/>
            <person name="Fernandez-Pozo N."/>
            <person name="Barry K."/>
            <person name="Chen C."/>
            <person name="Wang M."/>
            <person name="Lipzen A."/>
            <person name="Daum C."/>
            <person name="Saski C.A."/>
            <person name="Payton A.C."/>
            <person name="Mcbreen J.C."/>
            <person name="Conrad R.E."/>
            <person name="Kollar L.M."/>
            <person name="Olsson S."/>
            <person name="Huttunen S."/>
            <person name="Landis J.B."/>
            <person name="Wickett N.J."/>
            <person name="Johnson M.G."/>
            <person name="Rensing S.A."/>
            <person name="Grimwood J."/>
            <person name="Schmutz J."/>
            <person name="Mcdaniel S.F."/>
        </authorList>
    </citation>
    <scope>NUCLEOTIDE SEQUENCE</scope>
    <source>
        <strain evidence="2">R40</strain>
    </source>
</reference>
<gene>
    <name evidence="2" type="ORF">KC19_3G087600</name>
</gene>
<proteinExistence type="predicted"/>
<dbReference type="AlphaFoldDB" id="A0A8T0IIW0"/>
<feature type="chain" id="PRO_5035933472" evidence="1">
    <location>
        <begin position="23"/>
        <end position="60"/>
    </location>
</feature>
<comment type="caution">
    <text evidence="2">The sequence shown here is derived from an EMBL/GenBank/DDBJ whole genome shotgun (WGS) entry which is preliminary data.</text>
</comment>
<dbReference type="Proteomes" id="UP000822688">
    <property type="component" value="Chromosome 3"/>
</dbReference>
<feature type="signal peptide" evidence="1">
    <location>
        <begin position="1"/>
        <end position="22"/>
    </location>
</feature>
<keyword evidence="3" id="KW-1185">Reference proteome</keyword>
<name>A0A8T0IIW0_CERPU</name>
<protein>
    <submittedName>
        <fullName evidence="2">Uncharacterized protein</fullName>
    </submittedName>
</protein>
<keyword evidence="1" id="KW-0732">Signal</keyword>
<sequence>MQNGAPWLPIILLNLTWKFFQKFFFTCDDLIYAYRFSRSFAVHHSVRRVGIYARFGCFHK</sequence>
<evidence type="ECO:0000256" key="1">
    <source>
        <dbReference type="SAM" id="SignalP"/>
    </source>
</evidence>
<dbReference type="EMBL" id="CM026423">
    <property type="protein sequence ID" value="KAG0582806.1"/>
    <property type="molecule type" value="Genomic_DNA"/>
</dbReference>
<accession>A0A8T0IIW0</accession>